<evidence type="ECO:0000313" key="2">
    <source>
        <dbReference type="Proteomes" id="UP001153461"/>
    </source>
</evidence>
<reference evidence="1" key="1">
    <citation type="submission" date="2021-07" db="EMBL/GenBank/DDBJ databases">
        <authorList>
            <person name="Branca A.L. A."/>
        </authorList>
    </citation>
    <scope>NUCLEOTIDE SEQUENCE</scope>
</reference>
<dbReference type="OrthoDB" id="4878259at2759"/>
<gene>
    <name evidence="1" type="ORF">PNAL_LOCUS7252</name>
</gene>
<organism evidence="1 2">
    <name type="scientific">Penicillium nalgiovense</name>
    <dbReference type="NCBI Taxonomy" id="60175"/>
    <lineage>
        <taxon>Eukaryota</taxon>
        <taxon>Fungi</taxon>
        <taxon>Dikarya</taxon>
        <taxon>Ascomycota</taxon>
        <taxon>Pezizomycotina</taxon>
        <taxon>Eurotiomycetes</taxon>
        <taxon>Eurotiomycetidae</taxon>
        <taxon>Eurotiales</taxon>
        <taxon>Aspergillaceae</taxon>
        <taxon>Penicillium</taxon>
    </lineage>
</organism>
<evidence type="ECO:0000313" key="1">
    <source>
        <dbReference type="EMBL" id="CAG8192276.1"/>
    </source>
</evidence>
<dbReference type="AlphaFoldDB" id="A0A9W4I1U2"/>
<name>A0A9W4I1U2_PENNA</name>
<comment type="caution">
    <text evidence="1">The sequence shown here is derived from an EMBL/GenBank/DDBJ whole genome shotgun (WGS) entry which is preliminary data.</text>
</comment>
<proteinExistence type="predicted"/>
<dbReference type="Proteomes" id="UP001153461">
    <property type="component" value="Unassembled WGS sequence"/>
</dbReference>
<accession>A0A9W4I1U2</accession>
<protein>
    <submittedName>
        <fullName evidence="1">Uncharacterized protein</fullName>
    </submittedName>
</protein>
<sequence length="185" mass="20961">MPFVFPGDQESNNGLHELPSLLCSRTSINTPIPHLFESITQYSPKPCLKYFHPGRKILHECRIFKVGLDIQANILRCDPDGRGKERHADVSRAVAKLSAQTDRIIDIALGVLVKAPDSEIIRRNTAFWNREDDGHYKFENVFLSMEHDLVHITLALNKGPCQCNCNDIAARLDRIARKVSFNLNV</sequence>
<dbReference type="EMBL" id="CAJVNV010000421">
    <property type="protein sequence ID" value="CAG8192276.1"/>
    <property type="molecule type" value="Genomic_DNA"/>
</dbReference>